<protein>
    <submittedName>
        <fullName evidence="2">Uncharacterized protein</fullName>
    </submittedName>
</protein>
<dbReference type="InterPro" id="IPR036388">
    <property type="entry name" value="WH-like_DNA-bd_sf"/>
</dbReference>
<reference evidence="2" key="1">
    <citation type="submission" date="2019-08" db="EMBL/GenBank/DDBJ databases">
        <authorList>
            <person name="Kucharzyk K."/>
            <person name="Murdoch R.W."/>
            <person name="Higgins S."/>
            <person name="Loffler F."/>
        </authorList>
    </citation>
    <scope>NUCLEOTIDE SEQUENCE</scope>
</reference>
<evidence type="ECO:0000313" key="2">
    <source>
        <dbReference type="EMBL" id="MPL58969.1"/>
    </source>
</evidence>
<proteinExistence type="predicted"/>
<organism evidence="2">
    <name type="scientific">bioreactor metagenome</name>
    <dbReference type="NCBI Taxonomy" id="1076179"/>
    <lineage>
        <taxon>unclassified sequences</taxon>
        <taxon>metagenomes</taxon>
        <taxon>ecological metagenomes</taxon>
    </lineage>
</organism>
<comment type="caution">
    <text evidence="2">The sequence shown here is derived from an EMBL/GenBank/DDBJ whole genome shotgun (WGS) entry which is preliminary data.</text>
</comment>
<name>A0A644SW77_9ZZZZ</name>
<dbReference type="Gene3D" id="1.10.10.10">
    <property type="entry name" value="Winged helix-like DNA-binding domain superfamily/Winged helix DNA-binding domain"/>
    <property type="match status" value="1"/>
</dbReference>
<feature type="region of interest" description="Disordered" evidence="1">
    <location>
        <begin position="1"/>
        <end position="20"/>
    </location>
</feature>
<evidence type="ECO:0000256" key="1">
    <source>
        <dbReference type="SAM" id="MobiDB-lite"/>
    </source>
</evidence>
<sequence length="63" mass="6878">MSKGSKFSPEVRERTVRPVIEQTKESGTQWAIISSIGPKIGCTQKRCGVGFVNLNEIKGADKV</sequence>
<dbReference type="AlphaFoldDB" id="A0A644SW77"/>
<dbReference type="EMBL" id="VSSQ01000008">
    <property type="protein sequence ID" value="MPL58969.1"/>
    <property type="molecule type" value="Genomic_DNA"/>
</dbReference>
<accession>A0A644SW77</accession>
<gene>
    <name evidence="2" type="ORF">SDC9_04516</name>
</gene>